<comment type="caution">
    <text evidence="1">The sequence shown here is derived from an EMBL/GenBank/DDBJ whole genome shotgun (WGS) entry which is preliminary data.</text>
</comment>
<evidence type="ECO:0000313" key="2">
    <source>
        <dbReference type="Proteomes" id="UP000200980"/>
    </source>
</evidence>
<name>A0A1S8GRG0_9PROT</name>
<dbReference type="Proteomes" id="UP000200980">
    <property type="component" value="Unassembled WGS sequence"/>
</dbReference>
<sequence length="84" mass="9282">MSKTNAFTASTPEDRLERLLSTCRYVQQNWDNLLSALSVVEDSIPDRENAGVPLAGLVRLLITHQSEEYSDFASEIRRAAGDAA</sequence>
<accession>A0A1S8GRG0</accession>
<evidence type="ECO:0000313" key="1">
    <source>
        <dbReference type="EMBL" id="OOL19621.1"/>
    </source>
</evidence>
<keyword evidence="2" id="KW-1185">Reference proteome</keyword>
<dbReference type="EMBL" id="JATM01000001">
    <property type="protein sequence ID" value="OOL19621.1"/>
    <property type="molecule type" value="Genomic_DNA"/>
</dbReference>
<reference evidence="1 2" key="1">
    <citation type="journal article" date="2016" name="PLoS ONE">
        <title>Whole-Genome Sequence Analysis of Bombella intestini LMG 28161T, a Novel Acetic Acid Bacterium Isolated from the Crop of a Red-Tailed Bumble Bee, Bombus lapidarius.</title>
        <authorList>
            <person name="Li L."/>
            <person name="Illeghems K."/>
            <person name="Van Kerrebroeck S."/>
            <person name="Borremans W."/>
            <person name="Cleenwerck I."/>
            <person name="Smagghe G."/>
            <person name="De Vuyst L."/>
            <person name="Vandamme P."/>
        </authorList>
    </citation>
    <scope>NUCLEOTIDE SEQUENCE [LARGE SCALE GENOMIC DNA]</scope>
    <source>
        <strain evidence="1 2">R-52487</strain>
    </source>
</reference>
<protein>
    <submittedName>
        <fullName evidence="1">Uncharacterized protein</fullName>
    </submittedName>
</protein>
<dbReference type="RefSeq" id="WP_077395432.1">
    <property type="nucleotide sequence ID" value="NZ_JATM01000001.1"/>
</dbReference>
<gene>
    <name evidence="1" type="ORF">AL01_01160</name>
</gene>
<organism evidence="1 2">
    <name type="scientific">Bombella intestini</name>
    <dbReference type="NCBI Taxonomy" id="1539051"/>
    <lineage>
        <taxon>Bacteria</taxon>
        <taxon>Pseudomonadati</taxon>
        <taxon>Pseudomonadota</taxon>
        <taxon>Alphaproteobacteria</taxon>
        <taxon>Acetobacterales</taxon>
        <taxon>Acetobacteraceae</taxon>
        <taxon>Bombella</taxon>
    </lineage>
</organism>
<dbReference type="AlphaFoldDB" id="A0A1S8GRG0"/>
<proteinExistence type="predicted"/>